<keyword evidence="2" id="KW-0805">Transcription regulation</keyword>
<evidence type="ECO:0000259" key="7">
    <source>
        <dbReference type="Pfam" id="PF08281"/>
    </source>
</evidence>
<accession>A0A9D1DZK3</accession>
<sequence length="186" mass="21346">MTDEAIVALYWERNETAIARSDEKYGPYCRSVSFGILRDRRDAEECVNDTWMSAWNAMPPHKPSKLQFFLGKLTRNLSINRLELRRAKKRGGGELPLVLSELEGCLPDSGSVEEAAEGKELAAFLSQFVHELPEAKRRVFIRRYWYLSSVADIAREYGMSEAKVNSMLHRMREKLRAALEKEGYGL</sequence>
<dbReference type="InterPro" id="IPR013325">
    <property type="entry name" value="RNA_pol_sigma_r2"/>
</dbReference>
<evidence type="ECO:0000259" key="6">
    <source>
        <dbReference type="Pfam" id="PF04542"/>
    </source>
</evidence>
<dbReference type="Pfam" id="PF08281">
    <property type="entry name" value="Sigma70_r4_2"/>
    <property type="match status" value="1"/>
</dbReference>
<reference evidence="8" key="1">
    <citation type="submission" date="2020-10" db="EMBL/GenBank/DDBJ databases">
        <authorList>
            <person name="Gilroy R."/>
        </authorList>
    </citation>
    <scope>NUCLEOTIDE SEQUENCE</scope>
    <source>
        <strain evidence="8">CHK189-12415</strain>
    </source>
</reference>
<organism evidence="8 9">
    <name type="scientific">Candidatus Faecivivens stercoravium</name>
    <dbReference type="NCBI Taxonomy" id="2840803"/>
    <lineage>
        <taxon>Bacteria</taxon>
        <taxon>Bacillati</taxon>
        <taxon>Bacillota</taxon>
        <taxon>Clostridia</taxon>
        <taxon>Eubacteriales</taxon>
        <taxon>Oscillospiraceae</taxon>
        <taxon>Oscillospiraceae incertae sedis</taxon>
        <taxon>Candidatus Faecivivens</taxon>
    </lineage>
</organism>
<dbReference type="InterPro" id="IPR014284">
    <property type="entry name" value="RNA_pol_sigma-70_dom"/>
</dbReference>
<dbReference type="InterPro" id="IPR036388">
    <property type="entry name" value="WH-like_DNA-bd_sf"/>
</dbReference>
<dbReference type="InterPro" id="IPR007627">
    <property type="entry name" value="RNA_pol_sigma70_r2"/>
</dbReference>
<dbReference type="GO" id="GO:0016987">
    <property type="term" value="F:sigma factor activity"/>
    <property type="evidence" value="ECO:0007669"/>
    <property type="project" value="UniProtKB-KW"/>
</dbReference>
<dbReference type="GO" id="GO:0006352">
    <property type="term" value="P:DNA-templated transcription initiation"/>
    <property type="evidence" value="ECO:0007669"/>
    <property type="project" value="InterPro"/>
</dbReference>
<dbReference type="PANTHER" id="PTHR43133:SF8">
    <property type="entry name" value="RNA POLYMERASE SIGMA FACTOR HI_1459-RELATED"/>
    <property type="match status" value="1"/>
</dbReference>
<evidence type="ECO:0000256" key="5">
    <source>
        <dbReference type="ARBA" id="ARBA00023163"/>
    </source>
</evidence>
<dbReference type="Gene3D" id="1.10.10.10">
    <property type="entry name" value="Winged helix-like DNA-binding domain superfamily/Winged helix DNA-binding domain"/>
    <property type="match status" value="1"/>
</dbReference>
<dbReference type="PANTHER" id="PTHR43133">
    <property type="entry name" value="RNA POLYMERASE ECF-TYPE SIGMA FACTO"/>
    <property type="match status" value="1"/>
</dbReference>
<keyword evidence="4" id="KW-0238">DNA-binding</keyword>
<comment type="similarity">
    <text evidence="1">Belongs to the sigma-70 factor family. ECF subfamily.</text>
</comment>
<name>A0A9D1DZK3_9FIRM</name>
<dbReference type="AlphaFoldDB" id="A0A9D1DZK3"/>
<protein>
    <submittedName>
        <fullName evidence="8">Sigma-70 family RNA polymerase sigma factor</fullName>
    </submittedName>
</protein>
<evidence type="ECO:0000313" key="9">
    <source>
        <dbReference type="Proteomes" id="UP000824241"/>
    </source>
</evidence>
<dbReference type="InterPro" id="IPR013249">
    <property type="entry name" value="RNA_pol_sigma70_r4_t2"/>
</dbReference>
<proteinExistence type="inferred from homology"/>
<comment type="caution">
    <text evidence="8">The sequence shown here is derived from an EMBL/GenBank/DDBJ whole genome shotgun (WGS) entry which is preliminary data.</text>
</comment>
<keyword evidence="5" id="KW-0804">Transcription</keyword>
<keyword evidence="3" id="KW-0731">Sigma factor</keyword>
<dbReference type="SUPFAM" id="SSF88946">
    <property type="entry name" value="Sigma2 domain of RNA polymerase sigma factors"/>
    <property type="match status" value="1"/>
</dbReference>
<dbReference type="GO" id="GO:0003677">
    <property type="term" value="F:DNA binding"/>
    <property type="evidence" value="ECO:0007669"/>
    <property type="project" value="UniProtKB-KW"/>
</dbReference>
<dbReference type="NCBIfam" id="TIGR02937">
    <property type="entry name" value="sigma70-ECF"/>
    <property type="match status" value="1"/>
</dbReference>
<evidence type="ECO:0000256" key="4">
    <source>
        <dbReference type="ARBA" id="ARBA00023125"/>
    </source>
</evidence>
<dbReference type="EMBL" id="DVHA01000317">
    <property type="protein sequence ID" value="HIR61843.1"/>
    <property type="molecule type" value="Genomic_DNA"/>
</dbReference>
<feature type="domain" description="RNA polymerase sigma-70 region 2" evidence="6">
    <location>
        <begin position="23"/>
        <end position="83"/>
    </location>
</feature>
<reference evidence="8" key="2">
    <citation type="journal article" date="2021" name="PeerJ">
        <title>Extensive microbial diversity within the chicken gut microbiome revealed by metagenomics and culture.</title>
        <authorList>
            <person name="Gilroy R."/>
            <person name="Ravi A."/>
            <person name="Getino M."/>
            <person name="Pursley I."/>
            <person name="Horton D.L."/>
            <person name="Alikhan N.F."/>
            <person name="Baker D."/>
            <person name="Gharbi K."/>
            <person name="Hall N."/>
            <person name="Watson M."/>
            <person name="Adriaenssens E.M."/>
            <person name="Foster-Nyarko E."/>
            <person name="Jarju S."/>
            <person name="Secka A."/>
            <person name="Antonio M."/>
            <person name="Oren A."/>
            <person name="Chaudhuri R.R."/>
            <person name="La Ragione R."/>
            <person name="Hildebrand F."/>
            <person name="Pallen M.J."/>
        </authorList>
    </citation>
    <scope>NUCLEOTIDE SEQUENCE</scope>
    <source>
        <strain evidence="8">CHK189-12415</strain>
    </source>
</reference>
<dbReference type="SUPFAM" id="SSF88659">
    <property type="entry name" value="Sigma3 and sigma4 domains of RNA polymerase sigma factors"/>
    <property type="match status" value="1"/>
</dbReference>
<dbReference type="InterPro" id="IPR039425">
    <property type="entry name" value="RNA_pol_sigma-70-like"/>
</dbReference>
<gene>
    <name evidence="8" type="ORF">IAB37_09745</name>
</gene>
<evidence type="ECO:0000313" key="8">
    <source>
        <dbReference type="EMBL" id="HIR61843.1"/>
    </source>
</evidence>
<dbReference type="Pfam" id="PF04542">
    <property type="entry name" value="Sigma70_r2"/>
    <property type="match status" value="1"/>
</dbReference>
<dbReference type="InterPro" id="IPR013324">
    <property type="entry name" value="RNA_pol_sigma_r3/r4-like"/>
</dbReference>
<evidence type="ECO:0000256" key="1">
    <source>
        <dbReference type="ARBA" id="ARBA00010641"/>
    </source>
</evidence>
<feature type="domain" description="RNA polymerase sigma factor 70 region 4 type 2" evidence="7">
    <location>
        <begin position="128"/>
        <end position="175"/>
    </location>
</feature>
<evidence type="ECO:0000256" key="2">
    <source>
        <dbReference type="ARBA" id="ARBA00023015"/>
    </source>
</evidence>
<evidence type="ECO:0000256" key="3">
    <source>
        <dbReference type="ARBA" id="ARBA00023082"/>
    </source>
</evidence>
<dbReference type="Gene3D" id="1.10.1740.10">
    <property type="match status" value="1"/>
</dbReference>
<dbReference type="Proteomes" id="UP000824241">
    <property type="component" value="Unassembled WGS sequence"/>
</dbReference>